<dbReference type="InterPro" id="IPR000175">
    <property type="entry name" value="Na/ntran_symport"/>
</dbReference>
<reference evidence="3 4" key="2">
    <citation type="submission" date="2019-01" db="EMBL/GenBank/DDBJ databases">
        <title>The decoding of complex shrimp genome reveals the adaptation for benthos swimmer, frequently molting mechanism and breeding impact on genome.</title>
        <authorList>
            <person name="Sun Y."/>
            <person name="Gao Y."/>
            <person name="Yu Y."/>
        </authorList>
    </citation>
    <scope>NUCLEOTIDE SEQUENCE [LARGE SCALE GENOMIC DNA]</scope>
    <source>
        <tissue evidence="3">Muscle</tissue>
    </source>
</reference>
<name>A0A3R7MI98_PENVA</name>
<keyword evidence="2" id="KW-1133">Transmembrane helix</keyword>
<feature type="transmembrane region" description="Helical" evidence="2">
    <location>
        <begin position="12"/>
        <end position="30"/>
    </location>
</feature>
<feature type="transmembrane region" description="Helical" evidence="2">
    <location>
        <begin position="250"/>
        <end position="269"/>
    </location>
</feature>
<dbReference type="AlphaFoldDB" id="A0A3R7MI98"/>
<feature type="region of interest" description="Disordered" evidence="1">
    <location>
        <begin position="91"/>
        <end position="121"/>
    </location>
</feature>
<dbReference type="EMBL" id="QCYY01000825">
    <property type="protein sequence ID" value="ROT82420.1"/>
    <property type="molecule type" value="Genomic_DNA"/>
</dbReference>
<keyword evidence="4" id="KW-1185">Reference proteome</keyword>
<dbReference type="STRING" id="6689.A0A3R7MI98"/>
<gene>
    <name evidence="3" type="ORF">C7M84_024415</name>
</gene>
<accession>A0A3R7MI98</accession>
<keyword evidence="2" id="KW-0472">Membrane</keyword>
<proteinExistence type="predicted"/>
<evidence type="ECO:0000256" key="1">
    <source>
        <dbReference type="SAM" id="MobiDB-lite"/>
    </source>
</evidence>
<dbReference type="OrthoDB" id="6581954at2759"/>
<dbReference type="PROSITE" id="PS50267">
    <property type="entry name" value="NA_NEUROTRAN_SYMP_3"/>
    <property type="match status" value="1"/>
</dbReference>
<feature type="transmembrane region" description="Helical" evidence="2">
    <location>
        <begin position="213"/>
        <end position="243"/>
    </location>
</feature>
<feature type="transmembrane region" description="Helical" evidence="2">
    <location>
        <begin position="185"/>
        <end position="207"/>
    </location>
</feature>
<evidence type="ECO:0000313" key="3">
    <source>
        <dbReference type="EMBL" id="ROT82420.1"/>
    </source>
</evidence>
<evidence type="ECO:0000256" key="2">
    <source>
        <dbReference type="SAM" id="Phobius"/>
    </source>
</evidence>
<sequence length="296" mass="33344">MYPWWTDLLGWVMAGSSMVMIPFVAVYKIVRLPGPASFSKRLKILTTPWRDQQVSVGNGVRAETNQIILNSDTPAPDSRWLSGPRPGAPETKAPCLTYPNSPPLPRPGAVKPRSTEVSKGNLRRAKDAQAELGNITSCCHKPSQVGVGASLAGPEISWAAEPFPRYELSAQTRCVISWREKIRAVVNVCLFLVIFAGNFVFLVSLLSSSSFQIFLLMFFFSLLHPPLPTFSLFLFFCFFLFHFISSLSKLFVFFLFLPFYLICFFFPFFPPFHMPLQLRGNKRSRKALFPVSETVV</sequence>
<keyword evidence="2" id="KW-0812">Transmembrane</keyword>
<reference evidence="3 4" key="1">
    <citation type="submission" date="2018-04" db="EMBL/GenBank/DDBJ databases">
        <authorList>
            <person name="Zhang X."/>
            <person name="Yuan J."/>
            <person name="Li F."/>
            <person name="Xiang J."/>
        </authorList>
    </citation>
    <scope>NUCLEOTIDE SEQUENCE [LARGE SCALE GENOMIC DNA]</scope>
    <source>
        <tissue evidence="3">Muscle</tissue>
    </source>
</reference>
<evidence type="ECO:0000313" key="4">
    <source>
        <dbReference type="Proteomes" id="UP000283509"/>
    </source>
</evidence>
<dbReference type="GO" id="GO:0016020">
    <property type="term" value="C:membrane"/>
    <property type="evidence" value="ECO:0007669"/>
    <property type="project" value="InterPro"/>
</dbReference>
<protein>
    <submittedName>
        <fullName evidence="3">High-affinity dopamine transporter</fullName>
    </submittedName>
</protein>
<comment type="caution">
    <text evidence="3">The sequence shown here is derived from an EMBL/GenBank/DDBJ whole genome shotgun (WGS) entry which is preliminary data.</text>
</comment>
<dbReference type="Proteomes" id="UP000283509">
    <property type="component" value="Unassembled WGS sequence"/>
</dbReference>
<organism evidence="3 4">
    <name type="scientific">Penaeus vannamei</name>
    <name type="common">Whiteleg shrimp</name>
    <name type="synonym">Litopenaeus vannamei</name>
    <dbReference type="NCBI Taxonomy" id="6689"/>
    <lineage>
        <taxon>Eukaryota</taxon>
        <taxon>Metazoa</taxon>
        <taxon>Ecdysozoa</taxon>
        <taxon>Arthropoda</taxon>
        <taxon>Crustacea</taxon>
        <taxon>Multicrustacea</taxon>
        <taxon>Malacostraca</taxon>
        <taxon>Eumalacostraca</taxon>
        <taxon>Eucarida</taxon>
        <taxon>Decapoda</taxon>
        <taxon>Dendrobranchiata</taxon>
        <taxon>Penaeoidea</taxon>
        <taxon>Penaeidae</taxon>
        <taxon>Penaeus</taxon>
    </lineage>
</organism>